<dbReference type="AlphaFoldDB" id="A0A2P2PQH0"/>
<dbReference type="EMBL" id="GGEC01076528">
    <property type="protein sequence ID" value="MBX57012.1"/>
    <property type="molecule type" value="Transcribed_RNA"/>
</dbReference>
<name>A0A2P2PQH0_RHIMU</name>
<protein>
    <submittedName>
        <fullName evidence="1">Uncharacterized protein</fullName>
    </submittedName>
</protein>
<accession>A0A2P2PQH0</accession>
<sequence length="55" mass="6559">MWHSSFYDWSFSGAGREDCNILVTVEFQVPQAMAQAWLQRLHLYDQCLWLQESVH</sequence>
<proteinExistence type="predicted"/>
<organism evidence="1">
    <name type="scientific">Rhizophora mucronata</name>
    <name type="common">Asiatic mangrove</name>
    <dbReference type="NCBI Taxonomy" id="61149"/>
    <lineage>
        <taxon>Eukaryota</taxon>
        <taxon>Viridiplantae</taxon>
        <taxon>Streptophyta</taxon>
        <taxon>Embryophyta</taxon>
        <taxon>Tracheophyta</taxon>
        <taxon>Spermatophyta</taxon>
        <taxon>Magnoliopsida</taxon>
        <taxon>eudicotyledons</taxon>
        <taxon>Gunneridae</taxon>
        <taxon>Pentapetalae</taxon>
        <taxon>rosids</taxon>
        <taxon>fabids</taxon>
        <taxon>Malpighiales</taxon>
        <taxon>Rhizophoraceae</taxon>
        <taxon>Rhizophora</taxon>
    </lineage>
</organism>
<evidence type="ECO:0000313" key="1">
    <source>
        <dbReference type="EMBL" id="MBX57012.1"/>
    </source>
</evidence>
<reference evidence="1" key="1">
    <citation type="submission" date="2018-02" db="EMBL/GenBank/DDBJ databases">
        <title>Rhizophora mucronata_Transcriptome.</title>
        <authorList>
            <person name="Meera S.P."/>
            <person name="Sreeshan A."/>
            <person name="Augustine A."/>
        </authorList>
    </citation>
    <scope>NUCLEOTIDE SEQUENCE</scope>
    <source>
        <tissue evidence="1">Leaf</tissue>
    </source>
</reference>